<evidence type="ECO:0000256" key="1">
    <source>
        <dbReference type="SAM" id="MobiDB-lite"/>
    </source>
</evidence>
<evidence type="ECO:0000313" key="3">
    <source>
        <dbReference type="EMBL" id="KYF53465.1"/>
    </source>
</evidence>
<proteinExistence type="predicted"/>
<protein>
    <recommendedName>
        <fullName evidence="5">DUF3341 domain-containing protein</fullName>
    </recommendedName>
</protein>
<evidence type="ECO:0008006" key="5">
    <source>
        <dbReference type="Google" id="ProtNLM"/>
    </source>
</evidence>
<feature type="region of interest" description="Disordered" evidence="1">
    <location>
        <begin position="1"/>
        <end position="54"/>
    </location>
</feature>
<keyword evidence="2" id="KW-0472">Membrane</keyword>
<dbReference type="PANTHER" id="PTHR40394:SF2">
    <property type="entry name" value="QUINOL:CYTOCHROME C OXIDOREDUCTASE MEMBRANE PROTEIN"/>
    <property type="match status" value="1"/>
</dbReference>
<feature type="transmembrane region" description="Helical" evidence="2">
    <location>
        <begin position="175"/>
        <end position="200"/>
    </location>
</feature>
<evidence type="ECO:0000313" key="4">
    <source>
        <dbReference type="Proteomes" id="UP000075420"/>
    </source>
</evidence>
<dbReference type="InterPro" id="IPR021776">
    <property type="entry name" value="ActD"/>
</dbReference>
<dbReference type="PANTHER" id="PTHR40394">
    <property type="entry name" value="LIPOPROTEIN-RELATED"/>
    <property type="match status" value="1"/>
</dbReference>
<dbReference type="Proteomes" id="UP000075420">
    <property type="component" value="Unassembled WGS sequence"/>
</dbReference>
<keyword evidence="2" id="KW-0812">Transmembrane</keyword>
<dbReference type="EMBL" id="JELY01002140">
    <property type="protein sequence ID" value="KYF53465.1"/>
    <property type="molecule type" value="Genomic_DNA"/>
</dbReference>
<feature type="compositionally biased region" description="Basic and acidic residues" evidence="1">
    <location>
        <begin position="1"/>
        <end position="35"/>
    </location>
</feature>
<accession>A0A150PCR1</accession>
<reference evidence="3 4" key="1">
    <citation type="submission" date="2014-02" db="EMBL/GenBank/DDBJ databases">
        <title>The small core and large imbalanced accessory genome model reveals a collaborative survival strategy of Sorangium cellulosum strains in nature.</title>
        <authorList>
            <person name="Han K."/>
            <person name="Peng R."/>
            <person name="Blom J."/>
            <person name="Li Y.-Z."/>
        </authorList>
    </citation>
    <scope>NUCLEOTIDE SEQUENCE [LARGE SCALE GENOMIC DNA]</scope>
    <source>
        <strain evidence="3 4">So0157-25</strain>
    </source>
</reference>
<dbReference type="Pfam" id="PF11821">
    <property type="entry name" value="ActD"/>
    <property type="match status" value="1"/>
</dbReference>
<evidence type="ECO:0000256" key="2">
    <source>
        <dbReference type="SAM" id="Phobius"/>
    </source>
</evidence>
<name>A0A150PCR1_SORCE</name>
<sequence length="256" mass="28194">MQRDSDPPSKERSEEAASAEEARGSARAGAADDKPQGFVPGDDAEYEKPHEEGPHGKALLASERQVERRHEQDAALEASGERVPYALMGYFTSPADIYHACEALRDAGYSRFDAHTPFPVHGLEKAMGLKPTPLPWLVLMGGVTGLVSAVLLAWYTQLHDYPLIISGKPSFSYQAFIPIFFELTVLFSALTCFFGLFVLGRLPSFFHPTMTHPSFPRATDDAFFISVEVSDPKFDATETRNLLQRVGAQGIREVST</sequence>
<keyword evidence="2" id="KW-1133">Transmembrane helix</keyword>
<dbReference type="AlphaFoldDB" id="A0A150PCR1"/>
<organism evidence="3 4">
    <name type="scientific">Sorangium cellulosum</name>
    <name type="common">Polyangium cellulosum</name>
    <dbReference type="NCBI Taxonomy" id="56"/>
    <lineage>
        <taxon>Bacteria</taxon>
        <taxon>Pseudomonadati</taxon>
        <taxon>Myxococcota</taxon>
        <taxon>Polyangia</taxon>
        <taxon>Polyangiales</taxon>
        <taxon>Polyangiaceae</taxon>
        <taxon>Sorangium</taxon>
    </lineage>
</organism>
<gene>
    <name evidence="3" type="ORF">BE08_46325</name>
</gene>
<feature type="transmembrane region" description="Helical" evidence="2">
    <location>
        <begin position="134"/>
        <end position="155"/>
    </location>
</feature>
<comment type="caution">
    <text evidence="3">The sequence shown here is derived from an EMBL/GenBank/DDBJ whole genome shotgun (WGS) entry which is preliminary data.</text>
</comment>